<comment type="caution">
    <text evidence="1">The sequence shown here is derived from an EMBL/GenBank/DDBJ whole genome shotgun (WGS) entry which is preliminary data.</text>
</comment>
<accession>A0AAV1ZDM9</accession>
<dbReference type="Proteomes" id="UP001497382">
    <property type="component" value="Unassembled WGS sequence"/>
</dbReference>
<evidence type="ECO:0000313" key="1">
    <source>
        <dbReference type="EMBL" id="CAL1268387.1"/>
    </source>
</evidence>
<proteinExistence type="predicted"/>
<name>A0AAV1ZDM9_9ARAC</name>
<reference evidence="1 2" key="1">
    <citation type="submission" date="2024-04" db="EMBL/GenBank/DDBJ databases">
        <authorList>
            <person name="Rising A."/>
            <person name="Reimegard J."/>
            <person name="Sonavane S."/>
            <person name="Akerstrom W."/>
            <person name="Nylinder S."/>
            <person name="Hedman E."/>
            <person name="Kallberg Y."/>
        </authorList>
    </citation>
    <scope>NUCLEOTIDE SEQUENCE [LARGE SCALE GENOMIC DNA]</scope>
</reference>
<gene>
    <name evidence="1" type="ORF">LARSCL_LOCUS4141</name>
</gene>
<sequence length="62" mass="7450">MQLSWQGSRFEPGFHRRTAVYVDQVHFKSDVESLMSSRWCSEKVRIRSSKRRGQNVLFLYLQ</sequence>
<dbReference type="AlphaFoldDB" id="A0AAV1ZDM9"/>
<evidence type="ECO:0000313" key="2">
    <source>
        <dbReference type="Proteomes" id="UP001497382"/>
    </source>
</evidence>
<protein>
    <submittedName>
        <fullName evidence="1">Uncharacterized protein</fullName>
    </submittedName>
</protein>
<dbReference type="EMBL" id="CAXIEN010000033">
    <property type="protein sequence ID" value="CAL1268387.1"/>
    <property type="molecule type" value="Genomic_DNA"/>
</dbReference>
<feature type="non-terminal residue" evidence="1">
    <location>
        <position position="62"/>
    </location>
</feature>
<organism evidence="1 2">
    <name type="scientific">Larinioides sclopetarius</name>
    <dbReference type="NCBI Taxonomy" id="280406"/>
    <lineage>
        <taxon>Eukaryota</taxon>
        <taxon>Metazoa</taxon>
        <taxon>Ecdysozoa</taxon>
        <taxon>Arthropoda</taxon>
        <taxon>Chelicerata</taxon>
        <taxon>Arachnida</taxon>
        <taxon>Araneae</taxon>
        <taxon>Araneomorphae</taxon>
        <taxon>Entelegynae</taxon>
        <taxon>Araneoidea</taxon>
        <taxon>Araneidae</taxon>
        <taxon>Larinioides</taxon>
    </lineage>
</organism>
<keyword evidence="2" id="KW-1185">Reference proteome</keyword>